<dbReference type="OrthoDB" id="1914839at2759"/>
<dbReference type="InterPro" id="IPR019734">
    <property type="entry name" value="TPR_rpt"/>
</dbReference>
<proteinExistence type="predicted"/>
<dbReference type="PANTHER" id="PTHR12558">
    <property type="entry name" value="CELL DIVISION CYCLE 16,23,27"/>
    <property type="match status" value="1"/>
</dbReference>
<evidence type="ECO:0000313" key="5">
    <source>
        <dbReference type="Proteomes" id="UP000278807"/>
    </source>
</evidence>
<name>A0A0R3T6A1_RODNA</name>
<dbReference type="CDD" id="cd24142">
    <property type="entry name" value="ACL4-like"/>
    <property type="match status" value="1"/>
</dbReference>
<dbReference type="InterPro" id="IPR011990">
    <property type="entry name" value="TPR-like_helical_dom_sf"/>
</dbReference>
<gene>
    <name evidence="4" type="ORF">HNAJ_LOCUS2588</name>
</gene>
<protein>
    <submittedName>
        <fullName evidence="6">TPR_REGION domain-containing protein</fullName>
    </submittedName>
</protein>
<dbReference type="AlphaFoldDB" id="A0A0R3T6A1"/>
<dbReference type="WBParaSite" id="HNAJ_0000258901-mRNA-1">
    <property type="protein sequence ID" value="HNAJ_0000258901-mRNA-1"/>
    <property type="gene ID" value="HNAJ_0000258901"/>
</dbReference>
<evidence type="ECO:0000256" key="2">
    <source>
        <dbReference type="PROSITE-ProRule" id="PRU00339"/>
    </source>
</evidence>
<dbReference type="SMART" id="SM00028">
    <property type="entry name" value="TPR"/>
    <property type="match status" value="3"/>
</dbReference>
<dbReference type="PROSITE" id="PS50005">
    <property type="entry name" value="TPR"/>
    <property type="match status" value="1"/>
</dbReference>
<evidence type="ECO:0000313" key="6">
    <source>
        <dbReference type="WBParaSite" id="HNAJ_0000258901-mRNA-1"/>
    </source>
</evidence>
<evidence type="ECO:0000256" key="3">
    <source>
        <dbReference type="SAM" id="MobiDB-lite"/>
    </source>
</evidence>
<feature type="compositionally biased region" description="Acidic residues" evidence="3">
    <location>
        <begin position="347"/>
        <end position="373"/>
    </location>
</feature>
<reference evidence="4 5" key="2">
    <citation type="submission" date="2018-11" db="EMBL/GenBank/DDBJ databases">
        <authorList>
            <consortium name="Pathogen Informatics"/>
        </authorList>
    </citation>
    <scope>NUCLEOTIDE SEQUENCE [LARGE SCALE GENOMIC DNA]</scope>
</reference>
<dbReference type="EMBL" id="UZAE01001298">
    <property type="protein sequence ID" value="VDN98447.1"/>
    <property type="molecule type" value="Genomic_DNA"/>
</dbReference>
<dbReference type="GO" id="GO:0051301">
    <property type="term" value="P:cell division"/>
    <property type="evidence" value="ECO:0007669"/>
    <property type="project" value="TreeGrafter"/>
</dbReference>
<dbReference type="Proteomes" id="UP000278807">
    <property type="component" value="Unassembled WGS sequence"/>
</dbReference>
<dbReference type="Pfam" id="PF13181">
    <property type="entry name" value="TPR_8"/>
    <property type="match status" value="2"/>
</dbReference>
<evidence type="ECO:0000313" key="4">
    <source>
        <dbReference type="EMBL" id="VDN98447.1"/>
    </source>
</evidence>
<reference evidence="6" key="1">
    <citation type="submission" date="2017-02" db="UniProtKB">
        <authorList>
            <consortium name="WormBaseParasite"/>
        </authorList>
    </citation>
    <scope>IDENTIFICATION</scope>
</reference>
<sequence>MPKSHRKSKVHSVGSRALELEQFSPREVLKKADACYEKLNSSKALKLYEMIIEKLFKLPSTDENNSVMLDALQSSANILVQFERTDEAISHFKRAIEICPDNGYEKYMSLAQLLAGEEAVNLYRRGIGIINDLLKTFDSNDSSGLQSLKSDLSFAHCAVAEVYMVDLCDDSNNSALVQQEVDKAIEICEQNPLSWYIKASCLFLTGRIDDAKSAIEKCLSLFLPEIERIFDEQIEREDTPVEVLEGDKLIADIEEISGMPPEKHFEMTLLLCELGMYQQAEKILTLLNEIEEANPDVLFQLALVAKQLYYETEPQTVRLYVNAALEACAQNPEMVSELTAISSDLPVESEVEGDDADDEDLEADSDEEDMEID</sequence>
<feature type="repeat" description="TPR" evidence="2">
    <location>
        <begin position="69"/>
        <end position="102"/>
    </location>
</feature>
<feature type="region of interest" description="Disordered" evidence="3">
    <location>
        <begin position="341"/>
        <end position="373"/>
    </location>
</feature>
<dbReference type="STRING" id="102285.A0A0R3T6A1"/>
<keyword evidence="5" id="KW-1185">Reference proteome</keyword>
<organism evidence="6">
    <name type="scientific">Rodentolepis nana</name>
    <name type="common">Dwarf tapeworm</name>
    <name type="synonym">Hymenolepis nana</name>
    <dbReference type="NCBI Taxonomy" id="102285"/>
    <lineage>
        <taxon>Eukaryota</taxon>
        <taxon>Metazoa</taxon>
        <taxon>Spiralia</taxon>
        <taxon>Lophotrochozoa</taxon>
        <taxon>Platyhelminthes</taxon>
        <taxon>Cestoda</taxon>
        <taxon>Eucestoda</taxon>
        <taxon>Cyclophyllidea</taxon>
        <taxon>Hymenolepididae</taxon>
        <taxon>Rodentolepis</taxon>
    </lineage>
</organism>
<accession>A0A0R3T6A1</accession>
<dbReference type="SUPFAM" id="SSF48452">
    <property type="entry name" value="TPR-like"/>
    <property type="match status" value="1"/>
</dbReference>
<evidence type="ECO:0000256" key="1">
    <source>
        <dbReference type="ARBA" id="ARBA00022803"/>
    </source>
</evidence>
<dbReference type="PANTHER" id="PTHR12558:SF50">
    <property type="entry name" value="ASSEMBLY CHAPERONE OF RPL4-RELATED"/>
    <property type="match status" value="1"/>
</dbReference>
<keyword evidence="1 2" id="KW-0802">TPR repeat</keyword>
<dbReference type="Gene3D" id="1.25.40.10">
    <property type="entry name" value="Tetratricopeptide repeat domain"/>
    <property type="match status" value="1"/>
</dbReference>